<dbReference type="PATRIC" id="fig|1261061.4.peg.1265"/>
<comment type="caution">
    <text evidence="1">The sequence shown here is derived from an EMBL/GenBank/DDBJ whole genome shotgun (WGS) entry which is preliminary data.</text>
</comment>
<organism evidence="1 2">
    <name type="scientific">Gardnerella pickettii JCP7719</name>
    <dbReference type="NCBI Taxonomy" id="1261061"/>
    <lineage>
        <taxon>Bacteria</taxon>
        <taxon>Bacillati</taxon>
        <taxon>Actinomycetota</taxon>
        <taxon>Actinomycetes</taxon>
        <taxon>Bifidobacteriales</taxon>
        <taxon>Bifidobacteriaceae</taxon>
        <taxon>Gardnerella</taxon>
        <taxon>Gardnerella pickettii</taxon>
    </lineage>
</organism>
<gene>
    <name evidence="1" type="ORF">HMPREF1576_01482</name>
</gene>
<dbReference type="HOGENOM" id="CLU_2329712_0_0_11"/>
<dbReference type="AlphaFoldDB" id="S4I4E2"/>
<reference evidence="1 2" key="1">
    <citation type="submission" date="2013-06" db="EMBL/GenBank/DDBJ databases">
        <authorList>
            <person name="Weinstock G."/>
            <person name="Sodergren E."/>
            <person name="Lobos E.A."/>
            <person name="Fulton L."/>
            <person name="Fulton R."/>
            <person name="Courtney L."/>
            <person name="Fronick C."/>
            <person name="O'Laughlin M."/>
            <person name="Godfrey J."/>
            <person name="Wilson R.M."/>
            <person name="Miner T."/>
            <person name="Farmer C."/>
            <person name="Delehaunty K."/>
            <person name="Cordes M."/>
            <person name="Minx P."/>
            <person name="Tomlinson C."/>
            <person name="Chen J."/>
            <person name="Wollam A."/>
            <person name="Pepin K.H."/>
            <person name="Bhonagiri V."/>
            <person name="Zhang X."/>
            <person name="Warren W."/>
            <person name="Mitreva M."/>
            <person name="Mardis E.R."/>
            <person name="Wilson R.K."/>
        </authorList>
    </citation>
    <scope>NUCLEOTIDE SEQUENCE [LARGE SCALE GENOMIC DNA]</scope>
    <source>
        <strain evidence="1 2">JCP7719</strain>
    </source>
</reference>
<dbReference type="Proteomes" id="UP000014601">
    <property type="component" value="Unassembled WGS sequence"/>
</dbReference>
<dbReference type="EMBL" id="ATJO01000182">
    <property type="protein sequence ID" value="EPI49051.1"/>
    <property type="molecule type" value="Genomic_DNA"/>
</dbReference>
<accession>S4I4E2</accession>
<evidence type="ECO:0000313" key="2">
    <source>
        <dbReference type="Proteomes" id="UP000014601"/>
    </source>
</evidence>
<protein>
    <submittedName>
        <fullName evidence="1">Uncharacterized protein</fullName>
    </submittedName>
</protein>
<name>S4I4E2_9BIFI</name>
<evidence type="ECO:0000313" key="1">
    <source>
        <dbReference type="EMBL" id="EPI49051.1"/>
    </source>
</evidence>
<proteinExistence type="predicted"/>
<sequence length="98" mass="10495">MAIDAVEEIDSCAVACDSAVAAICVIEKIVAVAAILSYANYMPLESTTSNCTMLDQFSAFCTIFWSKLVQKAEGFSGVCTRFRSKLVQKAERQVGASA</sequence>